<dbReference type="CDD" id="cd02000">
    <property type="entry name" value="TPP_E1_PDC_ADC_BCADC"/>
    <property type="match status" value="1"/>
</dbReference>
<dbReference type="Gene3D" id="3.40.50.970">
    <property type="match status" value="1"/>
</dbReference>
<dbReference type="Pfam" id="PF00676">
    <property type="entry name" value="E1_dh"/>
    <property type="match status" value="1"/>
</dbReference>
<evidence type="ECO:0000256" key="3">
    <source>
        <dbReference type="ARBA" id="ARBA00023052"/>
    </source>
</evidence>
<comment type="cofactor">
    <cofactor evidence="1">
        <name>thiamine diphosphate</name>
        <dbReference type="ChEBI" id="CHEBI:58937"/>
    </cofactor>
</comment>
<dbReference type="AlphaFoldDB" id="A0A1G9E7R3"/>
<dbReference type="InterPro" id="IPR029061">
    <property type="entry name" value="THDP-binding"/>
</dbReference>
<evidence type="ECO:0000313" key="6">
    <source>
        <dbReference type="Proteomes" id="UP000198525"/>
    </source>
</evidence>
<dbReference type="InterPro" id="IPR001017">
    <property type="entry name" value="DH_E1"/>
</dbReference>
<reference evidence="5 6" key="1">
    <citation type="submission" date="2016-10" db="EMBL/GenBank/DDBJ databases">
        <authorList>
            <person name="de Groot N.N."/>
        </authorList>
    </citation>
    <scope>NUCLEOTIDE SEQUENCE [LARGE SCALE GENOMIC DNA]</scope>
    <source>
        <strain evidence="5 6">CGMCC 1.6133</strain>
    </source>
</reference>
<dbReference type="GO" id="GO:0004739">
    <property type="term" value="F:pyruvate dehydrogenase (acetyl-transferring) activity"/>
    <property type="evidence" value="ECO:0007669"/>
    <property type="project" value="TreeGrafter"/>
</dbReference>
<feature type="domain" description="Dehydrogenase E1 component" evidence="4">
    <location>
        <begin position="14"/>
        <end position="305"/>
    </location>
</feature>
<dbReference type="RefSeq" id="WP_218118639.1">
    <property type="nucleotide sequence ID" value="NZ_FNES01000025.1"/>
</dbReference>
<dbReference type="SUPFAM" id="SSF52518">
    <property type="entry name" value="Thiamin diphosphate-binding fold (THDP-binding)"/>
    <property type="match status" value="1"/>
</dbReference>
<dbReference type="PANTHER" id="PTHR11516">
    <property type="entry name" value="PYRUVATE DEHYDROGENASE E1 COMPONENT, ALPHA SUBUNIT BACTERIAL AND ORGANELLAR"/>
    <property type="match status" value="1"/>
</dbReference>
<dbReference type="InterPro" id="IPR050642">
    <property type="entry name" value="PDH_E1_Alpha_Subunit"/>
</dbReference>
<protein>
    <submittedName>
        <fullName evidence="5">Pyruvate dehydrogenase E1 component alpha subunit</fullName>
    </submittedName>
</protein>
<keyword evidence="3" id="KW-0786">Thiamine pyrophosphate</keyword>
<keyword evidence="6" id="KW-1185">Reference proteome</keyword>
<sequence>MTTRKTAELLELYERMYLIRQVELRLGRLFADGEVPGFIHLSIGQEAIATGVASVLRADDSVASTHRGHGHALAKGVDVERFFLELMAKEEGMCKGRGGSMHVADLSIGMLGANAIVGASIPIALGSALAHQVRGTDALAVAFFGDGAMAEGTLHESLNMAALWQLPLVFVCENNGWAEFSPTSRQFVASLDKLAGAFGIPYARADGRDVQAVAKASERAVAAVRAGKGPRVLEFTTHRFRGHYEGDPQKYRDADELSGLGEHDPLSLLEPRLAKAGVADAQLQSLHEAVDARVDAAVERARKGSAPDFEAGRADVYTQTGAA</sequence>
<keyword evidence="5" id="KW-0670">Pyruvate</keyword>
<evidence type="ECO:0000256" key="2">
    <source>
        <dbReference type="ARBA" id="ARBA00023002"/>
    </source>
</evidence>
<gene>
    <name evidence="5" type="ORF">SAMN04487954_1255</name>
</gene>
<evidence type="ECO:0000256" key="1">
    <source>
        <dbReference type="ARBA" id="ARBA00001964"/>
    </source>
</evidence>
<dbReference type="STRING" id="376427.SAMN04487954_1255"/>
<evidence type="ECO:0000313" key="5">
    <source>
        <dbReference type="EMBL" id="SDK72169.1"/>
    </source>
</evidence>
<dbReference type="Proteomes" id="UP000198525">
    <property type="component" value="Unassembled WGS sequence"/>
</dbReference>
<organism evidence="5 6">
    <name type="scientific">Billgrantia gudaonensis</name>
    <dbReference type="NCBI Taxonomy" id="376427"/>
    <lineage>
        <taxon>Bacteria</taxon>
        <taxon>Pseudomonadati</taxon>
        <taxon>Pseudomonadota</taxon>
        <taxon>Gammaproteobacteria</taxon>
        <taxon>Oceanospirillales</taxon>
        <taxon>Halomonadaceae</taxon>
        <taxon>Billgrantia</taxon>
    </lineage>
</organism>
<dbReference type="PANTHER" id="PTHR11516:SF60">
    <property type="entry name" value="PYRUVATE DEHYDROGENASE E1 COMPONENT SUBUNIT ALPHA"/>
    <property type="match status" value="1"/>
</dbReference>
<proteinExistence type="predicted"/>
<accession>A0A1G9E7R3</accession>
<dbReference type="GO" id="GO:0006086">
    <property type="term" value="P:pyruvate decarboxylation to acetyl-CoA"/>
    <property type="evidence" value="ECO:0007669"/>
    <property type="project" value="TreeGrafter"/>
</dbReference>
<dbReference type="EMBL" id="FNES01000025">
    <property type="protein sequence ID" value="SDK72169.1"/>
    <property type="molecule type" value="Genomic_DNA"/>
</dbReference>
<keyword evidence="2" id="KW-0560">Oxidoreductase</keyword>
<name>A0A1G9E7R3_9GAMM</name>
<evidence type="ECO:0000259" key="4">
    <source>
        <dbReference type="Pfam" id="PF00676"/>
    </source>
</evidence>